<reference evidence="3" key="1">
    <citation type="journal article" date="2006" name="PLoS Biol.">
        <title>Macronuclear genome sequence of the ciliate Tetrahymena thermophila, a model eukaryote.</title>
        <authorList>
            <person name="Eisen J.A."/>
            <person name="Coyne R.S."/>
            <person name="Wu M."/>
            <person name="Wu D."/>
            <person name="Thiagarajan M."/>
            <person name="Wortman J.R."/>
            <person name="Badger J.H."/>
            <person name="Ren Q."/>
            <person name="Amedeo P."/>
            <person name="Jones K.M."/>
            <person name="Tallon L.J."/>
            <person name="Delcher A.L."/>
            <person name="Salzberg S.L."/>
            <person name="Silva J.C."/>
            <person name="Haas B.J."/>
            <person name="Majoros W.H."/>
            <person name="Farzad M."/>
            <person name="Carlton J.M."/>
            <person name="Smith R.K. Jr."/>
            <person name="Garg J."/>
            <person name="Pearlman R.E."/>
            <person name="Karrer K.M."/>
            <person name="Sun L."/>
            <person name="Manning G."/>
            <person name="Elde N.C."/>
            <person name="Turkewitz A.P."/>
            <person name="Asai D.J."/>
            <person name="Wilkes D.E."/>
            <person name="Wang Y."/>
            <person name="Cai H."/>
            <person name="Collins K."/>
            <person name="Stewart B.A."/>
            <person name="Lee S.R."/>
            <person name="Wilamowska K."/>
            <person name="Weinberg Z."/>
            <person name="Ruzzo W.L."/>
            <person name="Wloga D."/>
            <person name="Gaertig J."/>
            <person name="Frankel J."/>
            <person name="Tsao C.-C."/>
            <person name="Gorovsky M.A."/>
            <person name="Keeling P.J."/>
            <person name="Waller R.F."/>
            <person name="Patron N.J."/>
            <person name="Cherry J.M."/>
            <person name="Stover N.A."/>
            <person name="Krieger C.J."/>
            <person name="del Toro C."/>
            <person name="Ryder H.F."/>
            <person name="Williamson S.C."/>
            <person name="Barbeau R.A."/>
            <person name="Hamilton E.P."/>
            <person name="Orias E."/>
        </authorList>
    </citation>
    <scope>NUCLEOTIDE SEQUENCE [LARGE SCALE GENOMIC DNA]</scope>
    <source>
        <strain evidence="3">SB210</strain>
    </source>
</reference>
<feature type="transmembrane region" description="Helical" evidence="1">
    <location>
        <begin position="492"/>
        <end position="511"/>
    </location>
</feature>
<dbReference type="GeneID" id="24438709"/>
<keyword evidence="1" id="KW-1133">Transmembrane helix</keyword>
<keyword evidence="1 2" id="KW-0812">Transmembrane</keyword>
<feature type="transmembrane region" description="Helical" evidence="1">
    <location>
        <begin position="523"/>
        <end position="542"/>
    </location>
</feature>
<proteinExistence type="predicted"/>
<dbReference type="EMBL" id="GG662770">
    <property type="protein sequence ID" value="EWS75505.1"/>
    <property type="molecule type" value="Genomic_DNA"/>
</dbReference>
<evidence type="ECO:0000313" key="2">
    <source>
        <dbReference type="EMBL" id="EWS75505.1"/>
    </source>
</evidence>
<feature type="transmembrane region" description="Helical" evidence="1">
    <location>
        <begin position="383"/>
        <end position="405"/>
    </location>
</feature>
<keyword evidence="3" id="KW-1185">Reference proteome</keyword>
<gene>
    <name evidence="2" type="ORF">TTHERM_000391259</name>
</gene>
<name>W7X803_TETTS</name>
<dbReference type="KEGG" id="tet:TTHERM_000391259"/>
<evidence type="ECO:0000313" key="3">
    <source>
        <dbReference type="Proteomes" id="UP000009168"/>
    </source>
</evidence>
<dbReference type="RefSeq" id="XP_012651974.1">
    <property type="nucleotide sequence ID" value="XM_012796520.1"/>
</dbReference>
<dbReference type="Proteomes" id="UP000009168">
    <property type="component" value="Unassembled WGS sequence"/>
</dbReference>
<sequence length="554" mass="66159">MSLSVDFAVNIQQQIELQNLIQILLQKEYPRNCKYILLDGNYDQNLETSHPFPINQIYNKYFLITLQQEISLNGLQSSLLKETSIQYFENKKKQISQNQASLIQINKNNSLILKNILSNKNYKKQFQIFLISFQENKKQDVNLSYTCKLFQNIHLFQGKKNVKVRNNTYLKFNQESKRKFNTDFEQQLIFGYVNSKLSGKFIKNLDFNFSFFNFKMEKMTVESLKSKIQKYQFLSLKILFRDSLFDYKTLINFLKCFKLFTFGKIYLDFQNIEFKSIKGIQAILDFLYSNKILFQISIQKSKLMNQKDNLLVIQYGNNYYIPLKFLKEDGCLLNLIIDQSSNNSLIIKLLNGLHPELWNFIQMKLENQEDIDFFLKQSKKNQVVLNAFFLFIIFISEFINQRLLINNIRRLYNQLQQWIIINFVFLNFEIFTNFIDDFKQIQLNLQYCQIILSLLSFLLVNYNKQRCKFIVIVEAQKNRKQAEKYRKTSKRLLIIPLLINIIVIIFNLYLIITDRLQVDQQSIIVSFYFIGQLVIFETINIYKNFNELTNNYGG</sequence>
<protein>
    <submittedName>
        <fullName evidence="2">Transmembrane protein, putative</fullName>
    </submittedName>
</protein>
<keyword evidence="1" id="KW-0472">Membrane</keyword>
<accession>W7X803</accession>
<feature type="transmembrane region" description="Helical" evidence="1">
    <location>
        <begin position="417"/>
        <end position="435"/>
    </location>
</feature>
<organism evidence="2 3">
    <name type="scientific">Tetrahymena thermophila (strain SB210)</name>
    <dbReference type="NCBI Taxonomy" id="312017"/>
    <lineage>
        <taxon>Eukaryota</taxon>
        <taxon>Sar</taxon>
        <taxon>Alveolata</taxon>
        <taxon>Ciliophora</taxon>
        <taxon>Intramacronucleata</taxon>
        <taxon>Oligohymenophorea</taxon>
        <taxon>Hymenostomatida</taxon>
        <taxon>Tetrahymenina</taxon>
        <taxon>Tetrahymenidae</taxon>
        <taxon>Tetrahymena</taxon>
    </lineage>
</organism>
<dbReference type="AlphaFoldDB" id="W7X803"/>
<feature type="transmembrane region" description="Helical" evidence="1">
    <location>
        <begin position="441"/>
        <end position="460"/>
    </location>
</feature>
<evidence type="ECO:0000256" key="1">
    <source>
        <dbReference type="SAM" id="Phobius"/>
    </source>
</evidence>
<dbReference type="InParanoid" id="W7X803"/>